<feature type="compositionally biased region" description="Pro residues" evidence="1">
    <location>
        <begin position="103"/>
        <end position="117"/>
    </location>
</feature>
<feature type="compositionally biased region" description="Basic residues" evidence="1">
    <location>
        <begin position="167"/>
        <end position="188"/>
    </location>
</feature>
<comment type="caution">
    <text evidence="2">The sequence shown here is derived from an EMBL/GenBank/DDBJ whole genome shotgun (WGS) entry which is preliminary data.</text>
</comment>
<reference evidence="2" key="1">
    <citation type="submission" date="2023-08" db="EMBL/GenBank/DDBJ databases">
        <title>Black Yeasts Isolated from many extreme environments.</title>
        <authorList>
            <person name="Coleine C."/>
            <person name="Stajich J.E."/>
            <person name="Selbmann L."/>
        </authorList>
    </citation>
    <scope>NUCLEOTIDE SEQUENCE</scope>
    <source>
        <strain evidence="2">CCFEE 5401</strain>
    </source>
</reference>
<dbReference type="Proteomes" id="UP001310890">
    <property type="component" value="Unassembled WGS sequence"/>
</dbReference>
<proteinExistence type="predicted"/>
<evidence type="ECO:0000313" key="3">
    <source>
        <dbReference type="Proteomes" id="UP001310890"/>
    </source>
</evidence>
<protein>
    <recommendedName>
        <fullName evidence="4">Glycine zipper 2TM domain-containing protein</fullName>
    </recommendedName>
</protein>
<feature type="region of interest" description="Disordered" evidence="1">
    <location>
        <begin position="1"/>
        <end position="198"/>
    </location>
</feature>
<name>A0AAN7YPN1_9PEZI</name>
<evidence type="ECO:0000313" key="2">
    <source>
        <dbReference type="EMBL" id="KAK5113351.1"/>
    </source>
</evidence>
<accession>A0AAN7YPN1</accession>
<feature type="compositionally biased region" description="Basic and acidic residues" evidence="1">
    <location>
        <begin position="244"/>
        <end position="255"/>
    </location>
</feature>
<gene>
    <name evidence="2" type="ORF">LTR62_003450</name>
</gene>
<evidence type="ECO:0008006" key="4">
    <source>
        <dbReference type="Google" id="ProtNLM"/>
    </source>
</evidence>
<dbReference type="EMBL" id="JAVRRL010000024">
    <property type="protein sequence ID" value="KAK5113351.1"/>
    <property type="molecule type" value="Genomic_DNA"/>
</dbReference>
<sequence>MAAAEYYGGGGTPQAPAVQAPRPQQQQPYAPRHSSNNLPYPISDAPPPYSAFVDQPRPHSQPPPQSRPQNHVNFAPTNGYGPPPTHAYPPDKSGYRPQNTSNLPPPPQQYGPPPQPQMAPGYPYPNGLQPPPMGEPSRRSSGSSAYRPAVTPYQDDYVYDSRSLSRDRKKHHHHHHRDPSPRNSKKKDKTSTFLGAGGGALIGDLIFPGLGTIGGAILGGMGGHEYSKQQRSYSNDARSRSYHGSRDDGYDEGRGRRGGGY</sequence>
<feature type="compositionally biased region" description="Low complexity" evidence="1">
    <location>
        <begin position="13"/>
        <end position="31"/>
    </location>
</feature>
<evidence type="ECO:0000256" key="1">
    <source>
        <dbReference type="SAM" id="MobiDB-lite"/>
    </source>
</evidence>
<dbReference type="AlphaFoldDB" id="A0AAN7YPN1"/>
<feature type="region of interest" description="Disordered" evidence="1">
    <location>
        <begin position="220"/>
        <end position="261"/>
    </location>
</feature>
<organism evidence="2 3">
    <name type="scientific">Meristemomyces frigidus</name>
    <dbReference type="NCBI Taxonomy" id="1508187"/>
    <lineage>
        <taxon>Eukaryota</taxon>
        <taxon>Fungi</taxon>
        <taxon>Dikarya</taxon>
        <taxon>Ascomycota</taxon>
        <taxon>Pezizomycotina</taxon>
        <taxon>Dothideomycetes</taxon>
        <taxon>Dothideomycetidae</taxon>
        <taxon>Mycosphaerellales</taxon>
        <taxon>Teratosphaeriaceae</taxon>
        <taxon>Meristemomyces</taxon>
    </lineage>
</organism>